<dbReference type="AlphaFoldDB" id="A0A803QG53"/>
<dbReference type="Gramene" id="evm.model.09.421">
    <property type="protein sequence ID" value="cds.evm.model.09.421"/>
    <property type="gene ID" value="evm.TU.09.421"/>
</dbReference>
<keyword evidence="2" id="KW-1185">Reference proteome</keyword>
<reference evidence="1" key="1">
    <citation type="submission" date="2018-11" db="EMBL/GenBank/DDBJ databases">
        <authorList>
            <person name="Grassa J C."/>
        </authorList>
    </citation>
    <scope>NUCLEOTIDE SEQUENCE [LARGE SCALE GENOMIC DNA]</scope>
</reference>
<dbReference type="EMBL" id="UZAU01000723">
    <property type="status" value="NOT_ANNOTATED_CDS"/>
    <property type="molecule type" value="Genomic_DNA"/>
</dbReference>
<organism evidence="1 2">
    <name type="scientific">Cannabis sativa</name>
    <name type="common">Hemp</name>
    <name type="synonym">Marijuana</name>
    <dbReference type="NCBI Taxonomy" id="3483"/>
    <lineage>
        <taxon>Eukaryota</taxon>
        <taxon>Viridiplantae</taxon>
        <taxon>Streptophyta</taxon>
        <taxon>Embryophyta</taxon>
        <taxon>Tracheophyta</taxon>
        <taxon>Spermatophyta</taxon>
        <taxon>Magnoliopsida</taxon>
        <taxon>eudicotyledons</taxon>
        <taxon>Gunneridae</taxon>
        <taxon>Pentapetalae</taxon>
        <taxon>rosids</taxon>
        <taxon>fabids</taxon>
        <taxon>Rosales</taxon>
        <taxon>Cannabaceae</taxon>
        <taxon>Cannabis</taxon>
    </lineage>
</organism>
<protein>
    <recommendedName>
        <fullName evidence="3">Reverse transcriptase domain-containing protein</fullName>
    </recommendedName>
</protein>
<dbReference type="EnsemblPlants" id="evm.model.09.421">
    <property type="protein sequence ID" value="cds.evm.model.09.421"/>
    <property type="gene ID" value="evm.TU.09.421"/>
</dbReference>
<proteinExistence type="predicted"/>
<evidence type="ECO:0008006" key="3">
    <source>
        <dbReference type="Google" id="ProtNLM"/>
    </source>
</evidence>
<accession>A0A803QG53</accession>
<reference evidence="1" key="2">
    <citation type="submission" date="2021-03" db="UniProtKB">
        <authorList>
            <consortium name="EnsemblPlants"/>
        </authorList>
    </citation>
    <scope>IDENTIFICATION</scope>
</reference>
<dbReference type="Proteomes" id="UP000596661">
    <property type="component" value="Chromosome 9"/>
</dbReference>
<sequence length="89" mass="10034">MLFADDSFLYCKVNREEAQQVLELLNAFERASGQKVNLVFFSSNTDVGTRDSILSTLHMRAADDHSLYLGLPSMVGRNKTVTFGFLKEK</sequence>
<name>A0A803QG53_CANSA</name>
<evidence type="ECO:0000313" key="2">
    <source>
        <dbReference type="Proteomes" id="UP000596661"/>
    </source>
</evidence>
<evidence type="ECO:0000313" key="1">
    <source>
        <dbReference type="EnsemblPlants" id="cds.evm.model.09.421"/>
    </source>
</evidence>